<keyword evidence="1" id="KW-0812">Transmembrane</keyword>
<feature type="transmembrane region" description="Helical" evidence="1">
    <location>
        <begin position="20"/>
        <end position="42"/>
    </location>
</feature>
<dbReference type="AlphaFoldDB" id="A0AAV5L6U4"/>
<keyword evidence="3" id="KW-1185">Reference proteome</keyword>
<evidence type="ECO:0000256" key="1">
    <source>
        <dbReference type="SAM" id="Phobius"/>
    </source>
</evidence>
<accession>A0AAV5L6U4</accession>
<dbReference type="Proteomes" id="UP001054252">
    <property type="component" value="Unassembled WGS sequence"/>
</dbReference>
<gene>
    <name evidence="2" type="ORF">SLEP1_g41244</name>
</gene>
<dbReference type="EMBL" id="BPVZ01000097">
    <property type="protein sequence ID" value="GKV32651.1"/>
    <property type="molecule type" value="Genomic_DNA"/>
</dbReference>
<evidence type="ECO:0000313" key="3">
    <source>
        <dbReference type="Proteomes" id="UP001054252"/>
    </source>
</evidence>
<organism evidence="2 3">
    <name type="scientific">Rubroshorea leprosula</name>
    <dbReference type="NCBI Taxonomy" id="152421"/>
    <lineage>
        <taxon>Eukaryota</taxon>
        <taxon>Viridiplantae</taxon>
        <taxon>Streptophyta</taxon>
        <taxon>Embryophyta</taxon>
        <taxon>Tracheophyta</taxon>
        <taxon>Spermatophyta</taxon>
        <taxon>Magnoliopsida</taxon>
        <taxon>eudicotyledons</taxon>
        <taxon>Gunneridae</taxon>
        <taxon>Pentapetalae</taxon>
        <taxon>rosids</taxon>
        <taxon>malvids</taxon>
        <taxon>Malvales</taxon>
        <taxon>Dipterocarpaceae</taxon>
        <taxon>Rubroshorea</taxon>
    </lineage>
</organism>
<proteinExistence type="predicted"/>
<evidence type="ECO:0000313" key="2">
    <source>
        <dbReference type="EMBL" id="GKV32651.1"/>
    </source>
</evidence>
<feature type="transmembrane region" description="Helical" evidence="1">
    <location>
        <begin position="48"/>
        <end position="66"/>
    </location>
</feature>
<comment type="caution">
    <text evidence="2">The sequence shown here is derived from an EMBL/GenBank/DDBJ whole genome shotgun (WGS) entry which is preliminary data.</text>
</comment>
<reference evidence="2 3" key="1">
    <citation type="journal article" date="2021" name="Commun. Biol.">
        <title>The genome of Shorea leprosula (Dipterocarpaceae) highlights the ecological relevance of drought in aseasonal tropical rainforests.</title>
        <authorList>
            <person name="Ng K.K.S."/>
            <person name="Kobayashi M.J."/>
            <person name="Fawcett J.A."/>
            <person name="Hatakeyama M."/>
            <person name="Paape T."/>
            <person name="Ng C.H."/>
            <person name="Ang C.C."/>
            <person name="Tnah L.H."/>
            <person name="Lee C.T."/>
            <person name="Nishiyama T."/>
            <person name="Sese J."/>
            <person name="O'Brien M.J."/>
            <person name="Copetti D."/>
            <person name="Mohd Noor M.I."/>
            <person name="Ong R.C."/>
            <person name="Putra M."/>
            <person name="Sireger I.Z."/>
            <person name="Indrioko S."/>
            <person name="Kosugi Y."/>
            <person name="Izuno A."/>
            <person name="Isagi Y."/>
            <person name="Lee S.L."/>
            <person name="Shimizu K.K."/>
        </authorList>
    </citation>
    <scope>NUCLEOTIDE SEQUENCE [LARGE SCALE GENOMIC DNA]</scope>
    <source>
        <strain evidence="2">214</strain>
    </source>
</reference>
<name>A0AAV5L6U4_9ROSI</name>
<keyword evidence="1" id="KW-1133">Transmembrane helix</keyword>
<sequence length="112" mass="13017">MIERAMGSLEDQIFVNFSKVEILAFTFCCFACFLFGGFHLIYYFDLGFSLFFIYSFLTSPLLAWCLNGSGVLQVVELGFQGESLWRRDKIASVYVQDNDNKFESDFFYFLLP</sequence>
<protein>
    <submittedName>
        <fullName evidence="2">Uncharacterized protein</fullName>
    </submittedName>
</protein>
<keyword evidence="1" id="KW-0472">Membrane</keyword>